<feature type="compositionally biased region" description="Polar residues" evidence="1">
    <location>
        <begin position="66"/>
        <end position="92"/>
    </location>
</feature>
<evidence type="ECO:0000256" key="1">
    <source>
        <dbReference type="SAM" id="MobiDB-lite"/>
    </source>
</evidence>
<sequence>MVIEEHFDMQHGSLPIPRGLARETFESHALRRLATTTPHPDHPTHSPHPSLDHDILDAYDMERKPSISSVSTDSCGGPSTFTPSKSRSTSPTDIADWRTTDCKRSLSPPSTGCNGRHHPYPSAKGKAPRQKVADRYISWSKVSSDHRSCTVT</sequence>
<organism evidence="2 3">
    <name type="scientific">Ophiobolus disseminans</name>
    <dbReference type="NCBI Taxonomy" id="1469910"/>
    <lineage>
        <taxon>Eukaryota</taxon>
        <taxon>Fungi</taxon>
        <taxon>Dikarya</taxon>
        <taxon>Ascomycota</taxon>
        <taxon>Pezizomycotina</taxon>
        <taxon>Dothideomycetes</taxon>
        <taxon>Pleosporomycetidae</taxon>
        <taxon>Pleosporales</taxon>
        <taxon>Pleosporineae</taxon>
        <taxon>Phaeosphaeriaceae</taxon>
        <taxon>Ophiobolus</taxon>
    </lineage>
</organism>
<protein>
    <submittedName>
        <fullName evidence="2">Uncharacterized protein</fullName>
    </submittedName>
</protein>
<feature type="compositionally biased region" description="Basic and acidic residues" evidence="1">
    <location>
        <begin position="39"/>
        <end position="65"/>
    </location>
</feature>
<proteinExistence type="predicted"/>
<dbReference type="Proteomes" id="UP000799424">
    <property type="component" value="Unassembled WGS sequence"/>
</dbReference>
<accession>A0A6A7ALN1</accession>
<reference evidence="2" key="1">
    <citation type="journal article" date="2020" name="Stud. Mycol.">
        <title>101 Dothideomycetes genomes: a test case for predicting lifestyles and emergence of pathogens.</title>
        <authorList>
            <person name="Haridas S."/>
            <person name="Albert R."/>
            <person name="Binder M."/>
            <person name="Bloem J."/>
            <person name="Labutti K."/>
            <person name="Salamov A."/>
            <person name="Andreopoulos B."/>
            <person name="Baker S."/>
            <person name="Barry K."/>
            <person name="Bills G."/>
            <person name="Bluhm B."/>
            <person name="Cannon C."/>
            <person name="Castanera R."/>
            <person name="Culley D."/>
            <person name="Daum C."/>
            <person name="Ezra D."/>
            <person name="Gonzalez J."/>
            <person name="Henrissat B."/>
            <person name="Kuo A."/>
            <person name="Liang C."/>
            <person name="Lipzen A."/>
            <person name="Lutzoni F."/>
            <person name="Magnuson J."/>
            <person name="Mondo S."/>
            <person name="Nolan M."/>
            <person name="Ohm R."/>
            <person name="Pangilinan J."/>
            <person name="Park H.-J."/>
            <person name="Ramirez L."/>
            <person name="Alfaro M."/>
            <person name="Sun H."/>
            <person name="Tritt A."/>
            <person name="Yoshinaga Y."/>
            <person name="Zwiers L.-H."/>
            <person name="Turgeon B."/>
            <person name="Goodwin S."/>
            <person name="Spatafora J."/>
            <person name="Crous P."/>
            <person name="Grigoriev I."/>
        </authorList>
    </citation>
    <scope>NUCLEOTIDE SEQUENCE</scope>
    <source>
        <strain evidence="2">CBS 113818</strain>
    </source>
</reference>
<evidence type="ECO:0000313" key="2">
    <source>
        <dbReference type="EMBL" id="KAF2833627.1"/>
    </source>
</evidence>
<dbReference type="AlphaFoldDB" id="A0A6A7ALN1"/>
<evidence type="ECO:0000313" key="3">
    <source>
        <dbReference type="Proteomes" id="UP000799424"/>
    </source>
</evidence>
<gene>
    <name evidence="2" type="ORF">CC86DRAFT_376764</name>
</gene>
<feature type="compositionally biased region" description="Basic and acidic residues" evidence="1">
    <location>
        <begin position="95"/>
        <end position="104"/>
    </location>
</feature>
<feature type="region of interest" description="Disordered" evidence="1">
    <location>
        <begin position="35"/>
        <end position="132"/>
    </location>
</feature>
<name>A0A6A7ALN1_9PLEO</name>
<dbReference type="EMBL" id="MU006216">
    <property type="protein sequence ID" value="KAF2833627.1"/>
    <property type="molecule type" value="Genomic_DNA"/>
</dbReference>
<keyword evidence="3" id="KW-1185">Reference proteome</keyword>